<organism evidence="1 2">
    <name type="scientific">Algoriphagus kandeliae</name>
    <dbReference type="NCBI Taxonomy" id="2562278"/>
    <lineage>
        <taxon>Bacteria</taxon>
        <taxon>Pseudomonadati</taxon>
        <taxon>Bacteroidota</taxon>
        <taxon>Cytophagia</taxon>
        <taxon>Cytophagales</taxon>
        <taxon>Cyclobacteriaceae</taxon>
        <taxon>Algoriphagus</taxon>
    </lineage>
</organism>
<dbReference type="RefSeq" id="WP_135073896.1">
    <property type="nucleotide sequence ID" value="NZ_SPSB01000003.1"/>
</dbReference>
<reference evidence="1 2" key="1">
    <citation type="submission" date="2019-03" db="EMBL/GenBank/DDBJ databases">
        <title>Algoriphagus sp. nov, a new strain isolated from root system soil of mangrove plant Kandelia.</title>
        <authorList>
            <person name="Yin Q."/>
            <person name="Wang K."/>
            <person name="Song Z."/>
        </authorList>
    </citation>
    <scope>NUCLEOTIDE SEQUENCE [LARGE SCALE GENOMIC DNA]</scope>
    <source>
        <strain evidence="1 2">XY-J91</strain>
    </source>
</reference>
<accession>A0A4Y9QTI9</accession>
<keyword evidence="2" id="KW-1185">Reference proteome</keyword>
<evidence type="ECO:0000313" key="2">
    <source>
        <dbReference type="Proteomes" id="UP000297647"/>
    </source>
</evidence>
<dbReference type="AlphaFoldDB" id="A0A4Y9QTI9"/>
<dbReference type="EMBL" id="SPSB01000003">
    <property type="protein sequence ID" value="TFV94503.1"/>
    <property type="molecule type" value="Genomic_DNA"/>
</dbReference>
<proteinExistence type="predicted"/>
<comment type="caution">
    <text evidence="1">The sequence shown here is derived from an EMBL/GenBank/DDBJ whole genome shotgun (WGS) entry which is preliminary data.</text>
</comment>
<evidence type="ECO:0000313" key="1">
    <source>
        <dbReference type="EMBL" id="TFV94503.1"/>
    </source>
</evidence>
<protein>
    <submittedName>
        <fullName evidence="1">Uncharacterized protein</fullName>
    </submittedName>
</protein>
<gene>
    <name evidence="1" type="ORF">E4S40_10810</name>
</gene>
<name>A0A4Y9QTI9_9BACT</name>
<sequence>MNYSNDKLTTVKAFPEGYGEFPYIIVRLFSAVYMQIPLQINTGYDPDLFPGSQINGIADSLVEEYRFDKYSKLHSILISRTRVIKETLEEEYQRPLLLCLVEGKDMAHYFEGEKIEFFRVIPWGGSLVTHLKKVIAMNAAHYKDSTE</sequence>
<dbReference type="Proteomes" id="UP000297647">
    <property type="component" value="Unassembled WGS sequence"/>
</dbReference>
<dbReference type="OrthoDB" id="1467455at2"/>